<dbReference type="PANTHER" id="PTHR35795">
    <property type="entry name" value="SLR1885 PROTEIN"/>
    <property type="match status" value="1"/>
</dbReference>
<dbReference type="SMART" id="SM00471">
    <property type="entry name" value="HDc"/>
    <property type="match status" value="1"/>
</dbReference>
<feature type="domain" description="HD" evidence="7">
    <location>
        <begin position="27"/>
        <end position="142"/>
    </location>
</feature>
<dbReference type="GO" id="GO:0046872">
    <property type="term" value="F:metal ion binding"/>
    <property type="evidence" value="ECO:0007669"/>
    <property type="project" value="UniProtKB-KW"/>
</dbReference>
<dbReference type="PANTHER" id="PTHR35795:SF1">
    <property type="entry name" value="BIS(5'-NUCLEOSYL)-TETRAPHOSPHATASE, SYMMETRICAL"/>
    <property type="match status" value="1"/>
</dbReference>
<evidence type="ECO:0000256" key="4">
    <source>
        <dbReference type="ARBA" id="ARBA00022801"/>
    </source>
</evidence>
<dbReference type="InterPro" id="IPR005249">
    <property type="entry name" value="YqeK"/>
</dbReference>
<sequence>MSKQAFETKEYAKRAQEYAEEKLGGTLLEHVLGCADTAEKLARKFGCDEDKAAAACYLHDVAKPMPHDSRVARARELGMTPAKIQSYLPPVLHGPVAALIANKELGIDDPEILEAVEFHSTGRAGMGKLGKVIFVADFIEFTRVFPGAAELRSHGALTLDELAMAILRRKLEHLLRENRPIDRHAIEFWNDLTKKTQ</sequence>
<evidence type="ECO:0000256" key="1">
    <source>
        <dbReference type="ARBA" id="ARBA00012506"/>
    </source>
</evidence>
<dbReference type="InterPro" id="IPR003607">
    <property type="entry name" value="HD/PDEase_dom"/>
</dbReference>
<dbReference type="Pfam" id="PF01966">
    <property type="entry name" value="HD"/>
    <property type="match status" value="1"/>
</dbReference>
<dbReference type="NCBIfam" id="TIGR00277">
    <property type="entry name" value="HDIG"/>
    <property type="match status" value="1"/>
</dbReference>
<evidence type="ECO:0000313" key="8">
    <source>
        <dbReference type="EMBL" id="RJP16073.1"/>
    </source>
</evidence>
<evidence type="ECO:0000256" key="5">
    <source>
        <dbReference type="ARBA" id="ARBA00023004"/>
    </source>
</evidence>
<keyword evidence="2" id="KW-0479">Metal-binding</keyword>
<keyword evidence="5" id="KW-0408">Iron</keyword>
<dbReference type="InterPro" id="IPR051094">
    <property type="entry name" value="Diverse_Catalytic_Enzymes"/>
</dbReference>
<reference evidence="8 9" key="1">
    <citation type="journal article" date="2017" name="ISME J.">
        <title>Energy and carbon metabolisms in a deep terrestrial subsurface fluid microbial community.</title>
        <authorList>
            <person name="Momper L."/>
            <person name="Jungbluth S.P."/>
            <person name="Lee M.D."/>
            <person name="Amend J.P."/>
        </authorList>
    </citation>
    <scope>NUCLEOTIDE SEQUENCE [LARGE SCALE GENOMIC DNA]</scope>
    <source>
        <strain evidence="8">SURF_5</strain>
    </source>
</reference>
<name>A0A3A4N1U6_ABYX5</name>
<evidence type="ECO:0000313" key="9">
    <source>
        <dbReference type="Proteomes" id="UP000265882"/>
    </source>
</evidence>
<dbReference type="EMBL" id="QZKU01000128">
    <property type="protein sequence ID" value="RJP16073.1"/>
    <property type="molecule type" value="Genomic_DNA"/>
</dbReference>
<evidence type="ECO:0000259" key="7">
    <source>
        <dbReference type="PROSITE" id="PS51831"/>
    </source>
</evidence>
<dbReference type="EC" id="3.6.1.41" evidence="1"/>
<dbReference type="Proteomes" id="UP000265882">
    <property type="component" value="Unassembled WGS sequence"/>
</dbReference>
<organism evidence="8 9">
    <name type="scientific">Abyssobacteria bacterium (strain SURF_5)</name>
    <dbReference type="NCBI Taxonomy" id="2093360"/>
    <lineage>
        <taxon>Bacteria</taxon>
        <taxon>Pseudomonadati</taxon>
        <taxon>Candidatus Hydrogenedentota</taxon>
        <taxon>Candidatus Abyssobacteria</taxon>
    </lineage>
</organism>
<gene>
    <name evidence="8" type="ORF">C4520_18835</name>
</gene>
<accession>A0A3A4N1U6</accession>
<keyword evidence="3" id="KW-0547">Nucleotide-binding</keyword>
<evidence type="ECO:0000256" key="6">
    <source>
        <dbReference type="ARBA" id="ARBA00049417"/>
    </source>
</evidence>
<dbReference type="GO" id="GO:0000166">
    <property type="term" value="F:nucleotide binding"/>
    <property type="evidence" value="ECO:0007669"/>
    <property type="project" value="UniProtKB-KW"/>
</dbReference>
<dbReference type="GO" id="GO:0008803">
    <property type="term" value="F:bis(5'-nucleosyl)-tetraphosphatase (symmetrical) activity"/>
    <property type="evidence" value="ECO:0007669"/>
    <property type="project" value="UniProtKB-EC"/>
</dbReference>
<dbReference type="InterPro" id="IPR006674">
    <property type="entry name" value="HD_domain"/>
</dbReference>
<comment type="catalytic activity">
    <reaction evidence="6">
        <text>P(1),P(4)-bis(5'-adenosyl) tetraphosphate + H2O = 2 ADP + 2 H(+)</text>
        <dbReference type="Rhea" id="RHEA:24252"/>
        <dbReference type="ChEBI" id="CHEBI:15377"/>
        <dbReference type="ChEBI" id="CHEBI:15378"/>
        <dbReference type="ChEBI" id="CHEBI:58141"/>
        <dbReference type="ChEBI" id="CHEBI:456216"/>
        <dbReference type="EC" id="3.6.1.41"/>
    </reaction>
</comment>
<dbReference type="NCBIfam" id="TIGR00488">
    <property type="entry name" value="bis(5'-nucleosyl)-tetraphosphatase (symmetrical) YqeK"/>
    <property type="match status" value="1"/>
</dbReference>
<evidence type="ECO:0000256" key="3">
    <source>
        <dbReference type="ARBA" id="ARBA00022741"/>
    </source>
</evidence>
<dbReference type="AlphaFoldDB" id="A0A3A4N1U6"/>
<protein>
    <recommendedName>
        <fullName evidence="1">bis(5'-nucleosyl)-tetraphosphatase (symmetrical)</fullName>
        <ecNumber evidence="1">3.6.1.41</ecNumber>
    </recommendedName>
</protein>
<dbReference type="SUPFAM" id="SSF109604">
    <property type="entry name" value="HD-domain/PDEase-like"/>
    <property type="match status" value="1"/>
</dbReference>
<comment type="caution">
    <text evidence="8">The sequence shown here is derived from an EMBL/GenBank/DDBJ whole genome shotgun (WGS) entry which is preliminary data.</text>
</comment>
<proteinExistence type="predicted"/>
<dbReference type="PROSITE" id="PS51831">
    <property type="entry name" value="HD"/>
    <property type="match status" value="1"/>
</dbReference>
<dbReference type="Gene3D" id="1.10.3210.10">
    <property type="entry name" value="Hypothetical protein af1432"/>
    <property type="match status" value="1"/>
</dbReference>
<keyword evidence="4" id="KW-0378">Hydrolase</keyword>
<dbReference type="InterPro" id="IPR006675">
    <property type="entry name" value="HDIG_dom"/>
</dbReference>
<evidence type="ECO:0000256" key="2">
    <source>
        <dbReference type="ARBA" id="ARBA00022723"/>
    </source>
</evidence>